<reference evidence="2" key="1">
    <citation type="submission" date="2024-04" db="EMBL/GenBank/DDBJ databases">
        <authorList>
            <consortium name="Molecular Ecology Group"/>
        </authorList>
    </citation>
    <scope>NUCLEOTIDE SEQUENCE</scope>
</reference>
<dbReference type="EMBL" id="OZ034829">
    <property type="protein sequence ID" value="CAL1685630.1"/>
    <property type="molecule type" value="Genomic_DNA"/>
</dbReference>
<evidence type="ECO:0000313" key="3">
    <source>
        <dbReference type="Proteomes" id="UP001497644"/>
    </source>
</evidence>
<accession>A0AAV2P1U5</accession>
<keyword evidence="3" id="KW-1185">Reference proteome</keyword>
<dbReference type="Proteomes" id="UP001497644">
    <property type="component" value="Chromosome 6"/>
</dbReference>
<dbReference type="AlphaFoldDB" id="A0AAV2P1U5"/>
<keyword evidence="1" id="KW-0472">Membrane</keyword>
<evidence type="ECO:0000256" key="1">
    <source>
        <dbReference type="SAM" id="Phobius"/>
    </source>
</evidence>
<keyword evidence="1" id="KW-1133">Transmembrane helix</keyword>
<proteinExistence type="predicted"/>
<keyword evidence="1" id="KW-0812">Transmembrane</keyword>
<name>A0AAV2P1U5_9HYME</name>
<evidence type="ECO:0000313" key="2">
    <source>
        <dbReference type="EMBL" id="CAL1685630.1"/>
    </source>
</evidence>
<protein>
    <submittedName>
        <fullName evidence="2">Uncharacterized protein</fullName>
    </submittedName>
</protein>
<organism evidence="2 3">
    <name type="scientific">Lasius platythorax</name>
    <dbReference type="NCBI Taxonomy" id="488582"/>
    <lineage>
        <taxon>Eukaryota</taxon>
        <taxon>Metazoa</taxon>
        <taxon>Ecdysozoa</taxon>
        <taxon>Arthropoda</taxon>
        <taxon>Hexapoda</taxon>
        <taxon>Insecta</taxon>
        <taxon>Pterygota</taxon>
        <taxon>Neoptera</taxon>
        <taxon>Endopterygota</taxon>
        <taxon>Hymenoptera</taxon>
        <taxon>Apocrita</taxon>
        <taxon>Aculeata</taxon>
        <taxon>Formicoidea</taxon>
        <taxon>Formicidae</taxon>
        <taxon>Formicinae</taxon>
        <taxon>Lasius</taxon>
        <taxon>Lasius</taxon>
    </lineage>
</organism>
<gene>
    <name evidence="2" type="ORF">LPLAT_LOCUS11075</name>
</gene>
<sequence>MSLHTIHGYHFSFYIYTIVLLLTIHASLAPTNTYAIPIKLSERTSFKPISYVTSKIMGTVVKTISSIDQWFPRISWMKPTKSKLTVVQPINTYHRDVDDFSSEE</sequence>
<feature type="transmembrane region" description="Helical" evidence="1">
    <location>
        <begin position="13"/>
        <end position="36"/>
    </location>
</feature>